<gene>
    <name evidence="1" type="ORF">PG996_009413</name>
</gene>
<comment type="caution">
    <text evidence="1">The sequence shown here is derived from an EMBL/GenBank/DDBJ whole genome shotgun (WGS) entry which is preliminary data.</text>
</comment>
<dbReference type="EMBL" id="JAQQWM010000006">
    <property type="protein sequence ID" value="KAK8059483.1"/>
    <property type="molecule type" value="Genomic_DNA"/>
</dbReference>
<name>A0ABR1UKQ6_9PEZI</name>
<accession>A0ABR1UKQ6</accession>
<organism evidence="1 2">
    <name type="scientific">Apiospora saccharicola</name>
    <dbReference type="NCBI Taxonomy" id="335842"/>
    <lineage>
        <taxon>Eukaryota</taxon>
        <taxon>Fungi</taxon>
        <taxon>Dikarya</taxon>
        <taxon>Ascomycota</taxon>
        <taxon>Pezizomycotina</taxon>
        <taxon>Sordariomycetes</taxon>
        <taxon>Xylariomycetidae</taxon>
        <taxon>Amphisphaeriales</taxon>
        <taxon>Apiosporaceae</taxon>
        <taxon>Apiospora</taxon>
    </lineage>
</organism>
<evidence type="ECO:0000313" key="1">
    <source>
        <dbReference type="EMBL" id="KAK8059483.1"/>
    </source>
</evidence>
<sequence length="170" mass="20508">MCQYKCTFYACGEPFVNDSWYKLCADRPHCEKTMALWEWNTLCPCLRKFLEGAWNRSRPKEERHKWHDEFETRLPKCCCQRMWPEKFEGLCHTCNPAGVTPGRFHRCSPECRAQPARLECPPEDPDPRIFFEWYMAFSNWPKTHRARYERWRDEKEPKGHEAWASSFCDS</sequence>
<dbReference type="Proteomes" id="UP001446871">
    <property type="component" value="Unassembled WGS sequence"/>
</dbReference>
<evidence type="ECO:0000313" key="2">
    <source>
        <dbReference type="Proteomes" id="UP001446871"/>
    </source>
</evidence>
<reference evidence="1 2" key="1">
    <citation type="submission" date="2023-01" db="EMBL/GenBank/DDBJ databases">
        <title>Analysis of 21 Apiospora genomes using comparative genomics revels a genus with tremendous synthesis potential of carbohydrate active enzymes and secondary metabolites.</title>
        <authorList>
            <person name="Sorensen T."/>
        </authorList>
    </citation>
    <scope>NUCLEOTIDE SEQUENCE [LARGE SCALE GENOMIC DNA]</scope>
    <source>
        <strain evidence="1 2">CBS 83171</strain>
    </source>
</reference>
<keyword evidence="2" id="KW-1185">Reference proteome</keyword>
<proteinExistence type="predicted"/>
<protein>
    <submittedName>
        <fullName evidence="1">Uncharacterized protein</fullName>
    </submittedName>
</protein>